<proteinExistence type="predicted"/>
<evidence type="ECO:0000313" key="1">
    <source>
        <dbReference type="EMBL" id="THY26526.1"/>
    </source>
</evidence>
<dbReference type="AlphaFoldDB" id="A0A4S9LB51"/>
<evidence type="ECO:0000313" key="2">
    <source>
        <dbReference type="Proteomes" id="UP000306584"/>
    </source>
</evidence>
<reference evidence="1 2" key="1">
    <citation type="submission" date="2018-10" db="EMBL/GenBank/DDBJ databases">
        <title>Fifty Aureobasidium pullulans genomes reveal a recombining polyextremotolerant generalist.</title>
        <authorList>
            <person name="Gostincar C."/>
            <person name="Turk M."/>
            <person name="Zajc J."/>
            <person name="Gunde-Cimerman N."/>
        </authorList>
    </citation>
    <scope>NUCLEOTIDE SEQUENCE [LARGE SCALE GENOMIC DNA]</scope>
    <source>
        <strain evidence="1 2">EXF-6604</strain>
    </source>
</reference>
<sequence>MLGISQMRIQNEQAEKIKEHLEQLVTETFKKSNINTKLGLSRHRLPGSRHRPDDVKKIVGMIRVHSIVDVNHKPHHQLCGSPSGMLTSQEYQDEAQLANGTISINTWRCKDTANQEASFISIVQFRTDESQYQMFRFSVYLSQTYMTGGLMILPPFVVVHTIIPDDSPILNAIRDGKYEKFIWLLQNGQARIWDCDSQGRGLLTYAVFGLVPKMVEYLVLHGLDVNAEELSLQEGFEVCVTPELIIPQGH</sequence>
<dbReference type="SUPFAM" id="SSF48403">
    <property type="entry name" value="Ankyrin repeat"/>
    <property type="match status" value="1"/>
</dbReference>
<organism evidence="1 2">
    <name type="scientific">Aureobasidium pullulans</name>
    <name type="common">Black yeast</name>
    <name type="synonym">Pullularia pullulans</name>
    <dbReference type="NCBI Taxonomy" id="5580"/>
    <lineage>
        <taxon>Eukaryota</taxon>
        <taxon>Fungi</taxon>
        <taxon>Dikarya</taxon>
        <taxon>Ascomycota</taxon>
        <taxon>Pezizomycotina</taxon>
        <taxon>Dothideomycetes</taxon>
        <taxon>Dothideomycetidae</taxon>
        <taxon>Dothideales</taxon>
        <taxon>Saccotheciaceae</taxon>
        <taxon>Aureobasidium</taxon>
    </lineage>
</organism>
<dbReference type="EMBL" id="QZBD01000144">
    <property type="protein sequence ID" value="THY26526.1"/>
    <property type="molecule type" value="Genomic_DNA"/>
</dbReference>
<comment type="caution">
    <text evidence="1">The sequence shown here is derived from an EMBL/GenBank/DDBJ whole genome shotgun (WGS) entry which is preliminary data.</text>
</comment>
<dbReference type="Gene3D" id="1.25.40.20">
    <property type="entry name" value="Ankyrin repeat-containing domain"/>
    <property type="match status" value="1"/>
</dbReference>
<dbReference type="InterPro" id="IPR036770">
    <property type="entry name" value="Ankyrin_rpt-contain_sf"/>
</dbReference>
<protein>
    <submittedName>
        <fullName evidence="1">Uncharacterized protein</fullName>
    </submittedName>
</protein>
<gene>
    <name evidence="1" type="ORF">D6D01_04422</name>
</gene>
<accession>A0A4S9LB51</accession>
<name>A0A4S9LB51_AURPU</name>
<dbReference type="Proteomes" id="UP000306584">
    <property type="component" value="Unassembled WGS sequence"/>
</dbReference>